<feature type="transmembrane region" description="Helical" evidence="9">
    <location>
        <begin position="520"/>
        <end position="540"/>
    </location>
</feature>
<evidence type="ECO:0000313" key="13">
    <source>
        <dbReference type="Proteomes" id="UP000076842"/>
    </source>
</evidence>
<feature type="transmembrane region" description="Helical" evidence="9">
    <location>
        <begin position="15"/>
        <end position="37"/>
    </location>
</feature>
<evidence type="ECO:0000259" key="10">
    <source>
        <dbReference type="Pfam" id="PF07779"/>
    </source>
</evidence>
<feature type="transmembrane region" description="Helical" evidence="9">
    <location>
        <begin position="403"/>
        <end position="423"/>
    </location>
</feature>
<keyword evidence="13" id="KW-1185">Reference proteome</keyword>
<dbReference type="InterPro" id="IPR012419">
    <property type="entry name" value="Cas1_AcylTrans_dom"/>
</dbReference>
<feature type="transmembrane region" description="Helical" evidence="9">
    <location>
        <begin position="730"/>
        <end position="754"/>
    </location>
</feature>
<feature type="transmembrane region" description="Helical" evidence="9">
    <location>
        <begin position="840"/>
        <end position="858"/>
    </location>
</feature>
<feature type="region of interest" description="Disordered" evidence="8">
    <location>
        <begin position="771"/>
        <end position="790"/>
    </location>
</feature>
<feature type="transmembrane region" description="Helical" evidence="9">
    <location>
        <begin position="375"/>
        <end position="391"/>
    </location>
</feature>
<feature type="domain" description="NXPE C-terminal" evidence="11">
    <location>
        <begin position="63"/>
        <end position="137"/>
    </location>
</feature>
<accession>A0A165J3A2</accession>
<dbReference type="Pfam" id="PF24536">
    <property type="entry name" value="NXPE4_C"/>
    <property type="match status" value="1"/>
</dbReference>
<keyword evidence="7" id="KW-0325">Glycoprotein</keyword>
<keyword evidence="6 9" id="KW-0472">Membrane</keyword>
<proteinExistence type="inferred from homology"/>
<dbReference type="GO" id="GO:0005794">
    <property type="term" value="C:Golgi apparatus"/>
    <property type="evidence" value="ECO:0007669"/>
    <property type="project" value="UniProtKB-ARBA"/>
</dbReference>
<feature type="transmembrane region" description="Helical" evidence="9">
    <location>
        <begin position="593"/>
        <end position="618"/>
    </location>
</feature>
<evidence type="ECO:0000313" key="12">
    <source>
        <dbReference type="EMBL" id="KZT61315.1"/>
    </source>
</evidence>
<dbReference type="EMBL" id="KV423924">
    <property type="protein sequence ID" value="KZT61315.1"/>
    <property type="molecule type" value="Genomic_DNA"/>
</dbReference>
<evidence type="ECO:0000256" key="1">
    <source>
        <dbReference type="ARBA" id="ARBA00004141"/>
    </source>
</evidence>
<dbReference type="Proteomes" id="UP000076842">
    <property type="component" value="Unassembled WGS sequence"/>
</dbReference>
<organism evidence="12 13">
    <name type="scientific">Calocera cornea HHB12733</name>
    <dbReference type="NCBI Taxonomy" id="1353952"/>
    <lineage>
        <taxon>Eukaryota</taxon>
        <taxon>Fungi</taxon>
        <taxon>Dikarya</taxon>
        <taxon>Basidiomycota</taxon>
        <taxon>Agaricomycotina</taxon>
        <taxon>Dacrymycetes</taxon>
        <taxon>Dacrymycetales</taxon>
        <taxon>Dacrymycetaceae</taxon>
        <taxon>Calocera</taxon>
    </lineage>
</organism>
<feature type="transmembrane region" description="Helical" evidence="9">
    <location>
        <begin position="661"/>
        <end position="679"/>
    </location>
</feature>
<feature type="transmembrane region" description="Helical" evidence="9">
    <location>
        <begin position="467"/>
        <end position="487"/>
    </location>
</feature>
<sequence>MAPSGKKPSPPQHLWLQYAAGLTIAVTLLTGILRLGLIDWADRDHCHKLVNEGRWLDTAFRNWQPEGCMMNTYTSKNVAPCLKNRRVLFLGDSTVRQLFFTFAHTVDPSLPATTPNDGGKHTDHTLVSGAQSMSLEFLWDPYLNSTGTREVLSVPARGQPPALIVLGSGLWYLRNPGSGGLPAWEKMVDATFSLLSAASTRAEGGGLPAADEIVFLPVEAPVHAKLNPERQRTIHPSDVQAMNSDLLHRVSSPSSWDWSPHASPAHGDHPLGEVVIPTVFNEMLDPSQTEDGLHFSQQIMVTQIQVLLNHRCNKLLKQKFPWDRTCCRPYPWPGVVQGLVILCIAGWGLVARLWVSKQDNRPVLKSLFPSGETQAQLAIFGLAILLAFLADRTPLWDKEQKQFDAWQFGGFLVLFLVLGLGTMHRGDKDMGFLNRDQTDEWKGWMQIIILVYHYYGGSKISGIYNPVRVLVAAYLFMTGYGHFTFYYRKADFSFMRIAQVLVRLNLLTVVLAYTMDTDYLFYYFAPLVSFWFLIIYFTMLAGSKYNDRLAFLIPKMLASAGLVALVTHQPFIMESVFDVLHRVFRLPWNAREWNFRVGLDLWIVWFGAFTALAVLKFSQLRLADHPSWTMAKRAALALAVLTLAWFFWFELTRETKFVYNAYHPYVSFLPITAFFILRNATPVLRSATSRLYAFIGKISLETFIMQYHIWLAADTKGILVVLPRTKWRSLNLVIATLCFVYISWLVAAATGALTNWICGMPEKKPVLPTQRAAGGVSVSAPPNEAQQPESVPLTSVEGEKDADSLALENGQAHGGASVGAGSRRAVEFLRPVVRGWKEDVRIRLGIILVGMWMLNLLWPAP</sequence>
<reference evidence="12 13" key="1">
    <citation type="journal article" date="2016" name="Mol. Biol. Evol.">
        <title>Comparative Genomics of Early-Diverging Mushroom-Forming Fungi Provides Insights into the Origins of Lignocellulose Decay Capabilities.</title>
        <authorList>
            <person name="Nagy L.G."/>
            <person name="Riley R."/>
            <person name="Tritt A."/>
            <person name="Adam C."/>
            <person name="Daum C."/>
            <person name="Floudas D."/>
            <person name="Sun H."/>
            <person name="Yadav J.S."/>
            <person name="Pangilinan J."/>
            <person name="Larsson K.H."/>
            <person name="Matsuura K."/>
            <person name="Barry K."/>
            <person name="Labutti K."/>
            <person name="Kuo R."/>
            <person name="Ohm R.A."/>
            <person name="Bhattacharya S.S."/>
            <person name="Shirouzu T."/>
            <person name="Yoshinaga Y."/>
            <person name="Martin F.M."/>
            <person name="Grigoriev I.V."/>
            <person name="Hibbett D.S."/>
        </authorList>
    </citation>
    <scope>NUCLEOTIDE SEQUENCE [LARGE SCALE GENOMIC DNA]</scope>
    <source>
        <strain evidence="12 13">HHB12733</strain>
    </source>
</reference>
<name>A0A165J3A2_9BASI</name>
<dbReference type="InterPro" id="IPR057106">
    <property type="entry name" value="NXPE4_C"/>
</dbReference>
<dbReference type="PANTHER" id="PTHR13533:SF1">
    <property type="entry name" value="N-ACETYLNEURAMINATE 9-O-ACETYLTRANSFERASE"/>
    <property type="match status" value="1"/>
</dbReference>
<protein>
    <submittedName>
        <fullName evidence="12">Cas1p-domain-containing protein</fullName>
    </submittedName>
</protein>
<feature type="domain" description="Cas1p 10 TM acyl transferase" evidence="10">
    <location>
        <begin position="321"/>
        <end position="763"/>
    </location>
</feature>
<feature type="transmembrane region" description="Helical" evidence="9">
    <location>
        <begin position="691"/>
        <end position="710"/>
    </location>
</feature>
<keyword evidence="3" id="KW-0808">Transferase</keyword>
<evidence type="ECO:0000256" key="4">
    <source>
        <dbReference type="ARBA" id="ARBA00022692"/>
    </source>
</evidence>
<keyword evidence="4 9" id="KW-0812">Transmembrane</keyword>
<dbReference type="AlphaFoldDB" id="A0A165J3A2"/>
<dbReference type="GO" id="GO:0016020">
    <property type="term" value="C:membrane"/>
    <property type="evidence" value="ECO:0007669"/>
    <property type="project" value="UniProtKB-SubCell"/>
</dbReference>
<dbReference type="InParanoid" id="A0A165J3A2"/>
<dbReference type="OrthoDB" id="1932925at2759"/>
<evidence type="ECO:0000256" key="7">
    <source>
        <dbReference type="ARBA" id="ARBA00023180"/>
    </source>
</evidence>
<dbReference type="GO" id="GO:0016740">
    <property type="term" value="F:transferase activity"/>
    <property type="evidence" value="ECO:0007669"/>
    <property type="project" value="UniProtKB-KW"/>
</dbReference>
<feature type="transmembrane region" description="Helical" evidence="9">
    <location>
        <begin position="552"/>
        <end position="573"/>
    </location>
</feature>
<gene>
    <name evidence="12" type="ORF">CALCODRAFT_514836</name>
</gene>
<evidence type="ECO:0000256" key="8">
    <source>
        <dbReference type="SAM" id="MobiDB-lite"/>
    </source>
</evidence>
<evidence type="ECO:0000256" key="6">
    <source>
        <dbReference type="ARBA" id="ARBA00023136"/>
    </source>
</evidence>
<comment type="subcellular location">
    <subcellularLocation>
        <location evidence="1">Membrane</location>
        <topology evidence="1">Multi-pass membrane protein</topology>
    </subcellularLocation>
</comment>
<dbReference type="Pfam" id="PF07779">
    <property type="entry name" value="Cas1_AcylT"/>
    <property type="match status" value="1"/>
</dbReference>
<keyword evidence="5 9" id="KW-1133">Transmembrane helix</keyword>
<evidence type="ECO:0000256" key="5">
    <source>
        <dbReference type="ARBA" id="ARBA00022989"/>
    </source>
</evidence>
<evidence type="ECO:0000256" key="3">
    <source>
        <dbReference type="ARBA" id="ARBA00022679"/>
    </source>
</evidence>
<feature type="transmembrane region" description="Helical" evidence="9">
    <location>
        <begin position="334"/>
        <end position="355"/>
    </location>
</feature>
<evidence type="ECO:0000256" key="9">
    <source>
        <dbReference type="SAM" id="Phobius"/>
    </source>
</evidence>
<comment type="similarity">
    <text evidence="2">Belongs to the PC-esterase family. CASD1 subfamily.</text>
</comment>
<feature type="transmembrane region" description="Helical" evidence="9">
    <location>
        <begin position="630"/>
        <end position="649"/>
    </location>
</feature>
<evidence type="ECO:0000259" key="11">
    <source>
        <dbReference type="Pfam" id="PF24536"/>
    </source>
</evidence>
<dbReference type="GO" id="GO:0005975">
    <property type="term" value="P:carbohydrate metabolic process"/>
    <property type="evidence" value="ECO:0007669"/>
    <property type="project" value="UniProtKB-ARBA"/>
</dbReference>
<evidence type="ECO:0000256" key="2">
    <source>
        <dbReference type="ARBA" id="ARBA00010666"/>
    </source>
</evidence>
<feature type="transmembrane region" description="Helical" evidence="9">
    <location>
        <begin position="494"/>
        <end position="514"/>
    </location>
</feature>
<dbReference type="PANTHER" id="PTHR13533">
    <property type="entry name" value="N-ACETYLNEURAMINATE 9-O-ACETYLTRANSFERASE"/>
    <property type="match status" value="1"/>
</dbReference>